<name>A0A2V1IVH9_9BACT</name>
<keyword evidence="1" id="KW-0812">Transmembrane</keyword>
<evidence type="ECO:0000313" key="3">
    <source>
        <dbReference type="Proteomes" id="UP000244925"/>
    </source>
</evidence>
<dbReference type="Proteomes" id="UP000244925">
    <property type="component" value="Unassembled WGS sequence"/>
</dbReference>
<dbReference type="AlphaFoldDB" id="A0A2V1IVH9"/>
<evidence type="ECO:0000256" key="1">
    <source>
        <dbReference type="SAM" id="Phobius"/>
    </source>
</evidence>
<feature type="transmembrane region" description="Helical" evidence="1">
    <location>
        <begin position="187"/>
        <end position="211"/>
    </location>
</feature>
<dbReference type="RefSeq" id="WP_107036336.1">
    <property type="nucleotide sequence ID" value="NZ_PUBV01000017.1"/>
</dbReference>
<proteinExistence type="predicted"/>
<gene>
    <name evidence="2" type="ORF">C5O25_08625</name>
</gene>
<sequence length="246" mass="27422">MKTITTNPIPFSVPLSLRLSGSALKVIAVLSMLADHCAYYLMEHGTPAYEMMRCFGRMAFPLFAFLIAEGFANTRNRLRYLLTILGFAVISELPWYLLNGADGTHNVMFTLALGVVALAAFDRLCEHGPICFVSVMLVASLAWLAGTDYEWQGVVMITIFYILRRQTIEPWQPRNRVSFPAQSLRQVIFTFPIMAAYGLTGAILSSAIIFLYDGTRGCIKGAAAKYSFYAFYPLHIWIISMIAALS</sequence>
<dbReference type="EMBL" id="PUBV01000017">
    <property type="protein sequence ID" value="PWB06951.1"/>
    <property type="molecule type" value="Genomic_DNA"/>
</dbReference>
<reference evidence="3" key="1">
    <citation type="submission" date="2018-02" db="EMBL/GenBank/DDBJ databases">
        <authorList>
            <person name="Clavel T."/>
            <person name="Strowig T."/>
        </authorList>
    </citation>
    <scope>NUCLEOTIDE SEQUENCE [LARGE SCALE GENOMIC DNA]</scope>
    <source>
        <strain evidence="3">DSM 100764</strain>
    </source>
</reference>
<keyword evidence="1" id="KW-0472">Membrane</keyword>
<feature type="transmembrane region" description="Helical" evidence="1">
    <location>
        <begin position="48"/>
        <end position="68"/>
    </location>
</feature>
<feature type="transmembrane region" description="Helical" evidence="1">
    <location>
        <begin position="226"/>
        <end position="245"/>
    </location>
</feature>
<feature type="transmembrane region" description="Helical" evidence="1">
    <location>
        <begin position="80"/>
        <end position="98"/>
    </location>
</feature>
<evidence type="ECO:0000313" key="2">
    <source>
        <dbReference type="EMBL" id="PWB06951.1"/>
    </source>
</evidence>
<keyword evidence="3" id="KW-1185">Reference proteome</keyword>
<keyword evidence="1" id="KW-1133">Transmembrane helix</keyword>
<organism evidence="2 3">
    <name type="scientific">Paramuribaculum intestinale</name>
    <dbReference type="NCBI Taxonomy" id="2094151"/>
    <lineage>
        <taxon>Bacteria</taxon>
        <taxon>Pseudomonadati</taxon>
        <taxon>Bacteroidota</taxon>
        <taxon>Bacteroidia</taxon>
        <taxon>Bacteroidales</taxon>
        <taxon>Muribaculaceae</taxon>
        <taxon>Paramuribaculum</taxon>
    </lineage>
</organism>
<comment type="caution">
    <text evidence="2">The sequence shown here is derived from an EMBL/GenBank/DDBJ whole genome shotgun (WGS) entry which is preliminary data.</text>
</comment>
<feature type="transmembrane region" description="Helical" evidence="1">
    <location>
        <begin position="104"/>
        <end position="121"/>
    </location>
</feature>
<protein>
    <submittedName>
        <fullName evidence="2">Conjugal transfer protein TraX</fullName>
    </submittedName>
</protein>
<accession>A0A2V1IVH9</accession>
<dbReference type="InterPro" id="IPR008875">
    <property type="entry name" value="TraX"/>
</dbReference>
<feature type="transmembrane region" description="Helical" evidence="1">
    <location>
        <begin position="23"/>
        <end position="42"/>
    </location>
</feature>
<dbReference type="Pfam" id="PF05857">
    <property type="entry name" value="TraX"/>
    <property type="match status" value="1"/>
</dbReference>
<feature type="transmembrane region" description="Helical" evidence="1">
    <location>
        <begin position="128"/>
        <end position="145"/>
    </location>
</feature>